<dbReference type="Proteomes" id="UP000504635">
    <property type="component" value="Unplaced"/>
</dbReference>
<evidence type="ECO:0000256" key="2">
    <source>
        <dbReference type="ARBA" id="ARBA00023108"/>
    </source>
</evidence>
<dbReference type="AlphaFoldDB" id="A0A6J2YTS9"/>
<sequence length="252" mass="28835">MSLNILLSILFLDLVWCKVQLIHELPSYFPQCYRNDPDLNQCLLKATESVRPYMKQGIPELRIPSFEPFSVPEIVLEQGTQSLNFKAVLKNVVIHGITNYHFTRFDFDVPNLQFFCDADIDNLELDGDYTVHGKVLVAPIEGKGRFTVHVDHCSIKLIQTYHEVEKDNDIYLLPLKSNTSITVSGPRTKLDGLFDENSNLGEVTNKAINDNIDELFSELKPVIEQTISKIMEDVLLKSLMGRVPYNKLYPFK</sequence>
<accession>A0A6J2YTS9</accession>
<name>A0A6J2YTS9_SITOR</name>
<organism evidence="5 6">
    <name type="scientific">Sitophilus oryzae</name>
    <name type="common">Rice weevil</name>
    <name type="synonym">Curculio oryzae</name>
    <dbReference type="NCBI Taxonomy" id="7048"/>
    <lineage>
        <taxon>Eukaryota</taxon>
        <taxon>Metazoa</taxon>
        <taxon>Ecdysozoa</taxon>
        <taxon>Arthropoda</taxon>
        <taxon>Hexapoda</taxon>
        <taxon>Insecta</taxon>
        <taxon>Pterygota</taxon>
        <taxon>Neoptera</taxon>
        <taxon>Endopterygota</taxon>
        <taxon>Coleoptera</taxon>
        <taxon>Polyphaga</taxon>
        <taxon>Cucujiformia</taxon>
        <taxon>Curculionidae</taxon>
        <taxon>Dryophthorinae</taxon>
        <taxon>Sitophilus</taxon>
    </lineage>
</organism>
<dbReference type="GO" id="GO:0007623">
    <property type="term" value="P:circadian rhythm"/>
    <property type="evidence" value="ECO:0007669"/>
    <property type="project" value="UniProtKB-ARBA"/>
</dbReference>
<reference evidence="6" key="1">
    <citation type="submission" date="2025-08" db="UniProtKB">
        <authorList>
            <consortium name="RefSeq"/>
        </authorList>
    </citation>
    <scope>IDENTIFICATION</scope>
    <source>
        <tissue evidence="6">Gonads</tissue>
    </source>
</reference>
<dbReference type="InterPro" id="IPR010562">
    <property type="entry name" value="Haemolymph_juvenile_hormone-bd"/>
</dbReference>
<dbReference type="FunFam" id="3.15.10.30:FF:000001">
    <property type="entry name" value="Takeout-like protein 1"/>
    <property type="match status" value="1"/>
</dbReference>
<feature type="signal peptide" evidence="4">
    <location>
        <begin position="1"/>
        <end position="17"/>
    </location>
</feature>
<evidence type="ECO:0000256" key="1">
    <source>
        <dbReference type="ARBA" id="ARBA00022729"/>
    </source>
</evidence>
<dbReference type="GO" id="GO:0005615">
    <property type="term" value="C:extracellular space"/>
    <property type="evidence" value="ECO:0007669"/>
    <property type="project" value="TreeGrafter"/>
</dbReference>
<comment type="similarity">
    <text evidence="3">Belongs to the TO family.</text>
</comment>
<dbReference type="KEGG" id="soy:115890574"/>
<feature type="chain" id="PRO_5026867737" evidence="4">
    <location>
        <begin position="18"/>
        <end position="252"/>
    </location>
</feature>
<dbReference type="PANTHER" id="PTHR11008">
    <property type="entry name" value="PROTEIN TAKEOUT-LIKE PROTEIN"/>
    <property type="match status" value="1"/>
</dbReference>
<proteinExistence type="inferred from homology"/>
<protein>
    <submittedName>
        <fullName evidence="6">Protein takeout-like</fullName>
    </submittedName>
</protein>
<dbReference type="OrthoDB" id="7419171at2759"/>
<dbReference type="Pfam" id="PF06585">
    <property type="entry name" value="JHBP"/>
    <property type="match status" value="1"/>
</dbReference>
<dbReference type="Gene3D" id="3.15.10.30">
    <property type="entry name" value="Haemolymph juvenile hormone binding protein"/>
    <property type="match status" value="1"/>
</dbReference>
<dbReference type="GeneID" id="115890574"/>
<keyword evidence="5" id="KW-1185">Reference proteome</keyword>
<gene>
    <name evidence="6" type="primary">LOC115890574</name>
</gene>
<dbReference type="SMART" id="SM00700">
    <property type="entry name" value="JHBP"/>
    <property type="match status" value="1"/>
</dbReference>
<dbReference type="PANTHER" id="PTHR11008:SF32">
    <property type="entry name" value="CIRCADIAN CLOCK-CONTROLLED PROTEIN DAYWAKE-RELATED"/>
    <property type="match status" value="1"/>
</dbReference>
<dbReference type="InParanoid" id="A0A6J2YTS9"/>
<evidence type="ECO:0000313" key="6">
    <source>
        <dbReference type="RefSeq" id="XP_030766704.1"/>
    </source>
</evidence>
<evidence type="ECO:0000256" key="4">
    <source>
        <dbReference type="SAM" id="SignalP"/>
    </source>
</evidence>
<evidence type="ECO:0000256" key="3">
    <source>
        <dbReference type="ARBA" id="ARBA00060902"/>
    </source>
</evidence>
<dbReference type="RefSeq" id="XP_030766704.1">
    <property type="nucleotide sequence ID" value="XM_030910844.1"/>
</dbReference>
<keyword evidence="1 4" id="KW-0732">Signal</keyword>
<keyword evidence="2" id="KW-0090">Biological rhythms</keyword>
<dbReference type="InterPro" id="IPR038606">
    <property type="entry name" value="To_sf"/>
</dbReference>
<evidence type="ECO:0000313" key="5">
    <source>
        <dbReference type="Proteomes" id="UP000504635"/>
    </source>
</evidence>